<reference evidence="1 3" key="1">
    <citation type="submission" date="2016-10" db="EMBL/GenBank/DDBJ databases">
        <authorList>
            <person name="de Groot N.N."/>
        </authorList>
    </citation>
    <scope>NUCLEOTIDE SEQUENCE [LARGE SCALE GENOMIC DNA]</scope>
    <source>
        <strain evidence="1 3">R5</strain>
    </source>
</reference>
<sequence>MLVYPVPVEVTQARVQLVVDQTAKEQPRIINEDVLDVFAAKNQADREAVETILDIKV</sequence>
<dbReference type="RefSeq" id="WP_018271496.1">
    <property type="nucleotide sequence ID" value="NZ_CP121646.1"/>
</dbReference>
<evidence type="ECO:0000313" key="2">
    <source>
        <dbReference type="EMBL" id="WFU60557.1"/>
    </source>
</evidence>
<name>A0A1G6X1N7_9BRAD</name>
<dbReference type="EMBL" id="FMZW01000014">
    <property type="protein sequence ID" value="SDD72011.1"/>
    <property type="molecule type" value="Genomic_DNA"/>
</dbReference>
<reference evidence="2 4" key="2">
    <citation type="submission" date="2023-04" db="EMBL/GenBank/DDBJ databases">
        <title>Australian commercial rhizobial inoculants.</title>
        <authorList>
            <person name="Kohlmeier M.G."/>
            <person name="O'Hara G.W."/>
            <person name="Colombi E."/>
            <person name="Ramsay J.P."/>
            <person name="Terpolilli J."/>
        </authorList>
    </citation>
    <scope>NUCLEOTIDE SEQUENCE [LARGE SCALE GENOMIC DNA]</scope>
    <source>
        <strain evidence="2 4">CB627</strain>
    </source>
</reference>
<evidence type="ECO:0000313" key="4">
    <source>
        <dbReference type="Proteomes" id="UP001221546"/>
    </source>
</evidence>
<organism evidence="1 3">
    <name type="scientific">Bradyrhizobium brasilense</name>
    <dbReference type="NCBI Taxonomy" id="1419277"/>
    <lineage>
        <taxon>Bacteria</taxon>
        <taxon>Pseudomonadati</taxon>
        <taxon>Pseudomonadota</taxon>
        <taxon>Alphaproteobacteria</taxon>
        <taxon>Hyphomicrobiales</taxon>
        <taxon>Nitrobacteraceae</taxon>
        <taxon>Bradyrhizobium</taxon>
    </lineage>
</organism>
<dbReference type="Proteomes" id="UP000199245">
    <property type="component" value="Unassembled WGS sequence"/>
</dbReference>
<dbReference type="EMBL" id="CP121646">
    <property type="protein sequence ID" value="WFU60557.1"/>
    <property type="molecule type" value="Genomic_DNA"/>
</dbReference>
<evidence type="ECO:0000313" key="1">
    <source>
        <dbReference type="EMBL" id="SDD72011.1"/>
    </source>
</evidence>
<evidence type="ECO:0000313" key="3">
    <source>
        <dbReference type="Proteomes" id="UP000199245"/>
    </source>
</evidence>
<proteinExistence type="predicted"/>
<dbReference type="Proteomes" id="UP001221546">
    <property type="component" value="Chromosome"/>
</dbReference>
<gene>
    <name evidence="2" type="ORF">QA636_23700</name>
    <name evidence="1" type="ORF">SAMN05216337_1014119</name>
</gene>
<accession>A0A1G6X1N7</accession>
<keyword evidence="4" id="KW-1185">Reference proteome</keyword>
<protein>
    <submittedName>
        <fullName evidence="1">Uncharacterized protein</fullName>
    </submittedName>
</protein>
<dbReference type="GeneID" id="92954975"/>
<dbReference type="AlphaFoldDB" id="A0A1G6X1N7"/>